<proteinExistence type="predicted"/>
<accession>A0AAJ5PU62</accession>
<evidence type="ECO:0000313" key="2">
    <source>
        <dbReference type="Proteomes" id="UP001163440"/>
    </source>
</evidence>
<gene>
    <name evidence="1" type="ORF">OW720_00485</name>
</gene>
<dbReference type="EMBL" id="CP113406">
    <property type="protein sequence ID" value="WAI19045.1"/>
    <property type="molecule type" value="Genomic_DNA"/>
</dbReference>
<sequence>MTSCTLKDLEKDNNLFFNESKKQLKTLLVPKGITIPEKNKEYNIPYTDKDLEKENYDIFPPI</sequence>
<dbReference type="RefSeq" id="WP_261979321.1">
    <property type="nucleotide sequence ID" value="NZ_CP034882.1"/>
</dbReference>
<organism evidence="1 2">
    <name type="scientific">Buchnera aphidicola</name>
    <name type="common">Brevicoryne brassicae</name>
    <dbReference type="NCBI Taxonomy" id="911343"/>
    <lineage>
        <taxon>Bacteria</taxon>
        <taxon>Pseudomonadati</taxon>
        <taxon>Pseudomonadota</taxon>
        <taxon>Gammaproteobacteria</taxon>
        <taxon>Enterobacterales</taxon>
        <taxon>Erwiniaceae</taxon>
        <taxon>Buchnera</taxon>
    </lineage>
</organism>
<protein>
    <submittedName>
        <fullName evidence="1">Uncharacterized protein</fullName>
    </submittedName>
</protein>
<dbReference type="AlphaFoldDB" id="A0AAJ5PU62"/>
<dbReference type="Proteomes" id="UP001163440">
    <property type="component" value="Chromosome"/>
</dbReference>
<reference evidence="1" key="1">
    <citation type="submission" date="2022-11" db="EMBL/GenBank/DDBJ databases">
        <title>The whole genome sequencing of pests is an important tool to study the evolution of the plant-insect interaction and insecticide resistance.</title>
        <authorList>
            <person name="Kananovich Y."/>
        </authorList>
    </citation>
    <scope>NUCLEOTIDE SEQUENCE</scope>
    <source>
        <strain evidence="1">BSU_Bre_2018</strain>
    </source>
</reference>
<name>A0AAJ5PU62_9GAMM</name>
<evidence type="ECO:0000313" key="1">
    <source>
        <dbReference type="EMBL" id="WAI19045.1"/>
    </source>
</evidence>